<dbReference type="Gene3D" id="1.20.58.530">
    <property type="match status" value="1"/>
</dbReference>
<dbReference type="Proteomes" id="UP000654075">
    <property type="component" value="Unassembled WGS sequence"/>
</dbReference>
<accession>A0A813H9V2</accession>
<dbReference type="SUPFAM" id="SSF52540">
    <property type="entry name" value="P-loop containing nucleoside triphosphate hydrolases"/>
    <property type="match status" value="1"/>
</dbReference>
<comment type="caution">
    <text evidence="8">The sequence shown here is derived from an EMBL/GenBank/DDBJ whole genome shotgun (WGS) entry which is preliminary data.</text>
</comment>
<dbReference type="GO" id="GO:0007015">
    <property type="term" value="P:actin filament organization"/>
    <property type="evidence" value="ECO:0007669"/>
    <property type="project" value="TreeGrafter"/>
</dbReference>
<dbReference type="InterPro" id="IPR036961">
    <property type="entry name" value="Kinesin_motor_dom_sf"/>
</dbReference>
<dbReference type="OrthoDB" id="312459at2759"/>
<evidence type="ECO:0000256" key="5">
    <source>
        <dbReference type="ARBA" id="ARBA00023203"/>
    </source>
</evidence>
<feature type="region of interest" description="Actin-binding" evidence="6">
    <location>
        <begin position="24"/>
        <end position="46"/>
    </location>
</feature>
<feature type="domain" description="Myosin motor" evidence="7">
    <location>
        <begin position="1"/>
        <end position="154"/>
    </location>
</feature>
<keyword evidence="1" id="KW-0547">Nucleotide-binding</keyword>
<reference evidence="8" key="1">
    <citation type="submission" date="2021-02" db="EMBL/GenBank/DDBJ databases">
        <authorList>
            <person name="Dougan E. K."/>
            <person name="Rhodes N."/>
            <person name="Thang M."/>
            <person name="Chan C."/>
        </authorList>
    </citation>
    <scope>NUCLEOTIDE SEQUENCE</scope>
</reference>
<keyword evidence="9" id="KW-1185">Reference proteome</keyword>
<evidence type="ECO:0000256" key="3">
    <source>
        <dbReference type="ARBA" id="ARBA00023123"/>
    </source>
</evidence>
<dbReference type="EMBL" id="CAJNNV010031014">
    <property type="protein sequence ID" value="CAE8634446.1"/>
    <property type="molecule type" value="Genomic_DNA"/>
</dbReference>
<dbReference type="Pfam" id="PF00063">
    <property type="entry name" value="Myosin_head"/>
    <property type="match status" value="1"/>
</dbReference>
<keyword evidence="4" id="KW-0505">Motor protein</keyword>
<keyword evidence="2" id="KW-0067">ATP-binding</keyword>
<evidence type="ECO:0000313" key="8">
    <source>
        <dbReference type="EMBL" id="CAE8634446.1"/>
    </source>
</evidence>
<keyword evidence="5 6" id="KW-0009">Actin-binding</keyword>
<dbReference type="GO" id="GO:0051015">
    <property type="term" value="F:actin filament binding"/>
    <property type="evidence" value="ECO:0007669"/>
    <property type="project" value="TreeGrafter"/>
</dbReference>
<dbReference type="InterPro" id="IPR001609">
    <property type="entry name" value="Myosin_head_motor_dom-like"/>
</dbReference>
<dbReference type="PROSITE" id="PS51456">
    <property type="entry name" value="MYOSIN_MOTOR"/>
    <property type="match status" value="1"/>
</dbReference>
<organism evidence="8 9">
    <name type="scientific">Polarella glacialis</name>
    <name type="common">Dinoflagellate</name>
    <dbReference type="NCBI Taxonomy" id="89957"/>
    <lineage>
        <taxon>Eukaryota</taxon>
        <taxon>Sar</taxon>
        <taxon>Alveolata</taxon>
        <taxon>Dinophyceae</taxon>
        <taxon>Suessiales</taxon>
        <taxon>Suessiaceae</taxon>
        <taxon>Polarella</taxon>
    </lineage>
</organism>
<dbReference type="GO" id="GO:0005737">
    <property type="term" value="C:cytoplasm"/>
    <property type="evidence" value="ECO:0007669"/>
    <property type="project" value="TreeGrafter"/>
</dbReference>
<dbReference type="GO" id="GO:0000146">
    <property type="term" value="F:microfilament motor activity"/>
    <property type="evidence" value="ECO:0007669"/>
    <property type="project" value="TreeGrafter"/>
</dbReference>
<evidence type="ECO:0000313" key="9">
    <source>
        <dbReference type="Proteomes" id="UP000654075"/>
    </source>
</evidence>
<dbReference type="GO" id="GO:0016020">
    <property type="term" value="C:membrane"/>
    <property type="evidence" value="ECO:0007669"/>
    <property type="project" value="TreeGrafter"/>
</dbReference>
<keyword evidence="3 6" id="KW-0518">Myosin</keyword>
<proteinExistence type="inferred from homology"/>
<dbReference type="GO" id="GO:0005524">
    <property type="term" value="F:ATP binding"/>
    <property type="evidence" value="ECO:0007669"/>
    <property type="project" value="UniProtKB-KW"/>
</dbReference>
<evidence type="ECO:0000256" key="6">
    <source>
        <dbReference type="PROSITE-ProRule" id="PRU00782"/>
    </source>
</evidence>
<evidence type="ECO:0000259" key="7">
    <source>
        <dbReference type="PROSITE" id="PS51456"/>
    </source>
</evidence>
<dbReference type="GO" id="GO:0016459">
    <property type="term" value="C:myosin complex"/>
    <property type="evidence" value="ECO:0007669"/>
    <property type="project" value="UniProtKB-KW"/>
</dbReference>
<evidence type="ECO:0000256" key="1">
    <source>
        <dbReference type="ARBA" id="ARBA00022741"/>
    </source>
</evidence>
<evidence type="ECO:0000256" key="4">
    <source>
        <dbReference type="ARBA" id="ARBA00023175"/>
    </source>
</evidence>
<dbReference type="Gene3D" id="3.40.850.10">
    <property type="entry name" value="Kinesin motor domain"/>
    <property type="match status" value="1"/>
</dbReference>
<dbReference type="InterPro" id="IPR027417">
    <property type="entry name" value="P-loop_NTPase"/>
</dbReference>
<feature type="non-terminal residue" evidence="8">
    <location>
        <position position="154"/>
    </location>
</feature>
<comment type="caution">
    <text evidence="6">Lacks conserved residue(s) required for the propagation of feature annotation.</text>
</comment>
<feature type="non-terminal residue" evidence="8">
    <location>
        <position position="1"/>
    </location>
</feature>
<dbReference type="PANTHER" id="PTHR13140:SF706">
    <property type="entry name" value="DILUTE CLASS UNCONVENTIONAL MYOSIN, ISOFORM C"/>
    <property type="match status" value="1"/>
</dbReference>
<gene>
    <name evidence="8" type="ORF">PGLA1383_LOCUS50096</name>
</gene>
<evidence type="ECO:0000256" key="2">
    <source>
        <dbReference type="ARBA" id="ARBA00022840"/>
    </source>
</evidence>
<protein>
    <recommendedName>
        <fullName evidence="7">Myosin motor domain-containing protein</fullName>
    </recommendedName>
</protein>
<dbReference type="AlphaFoldDB" id="A0A813H9V2"/>
<sequence>TAAASGRVTRAKAYSVSSEFRQQLRVLMEGIRSTSPHFVRCIKPNPRSVPLEFHRSSVVEQLRYQGVLEAIRVSRAGYPVRHRHREAVLEYRRVAPKELRSRLEVEVAQGAFAEAARLLFQGLMPLVKEASPDVFAHGVQVGMTQIFLKREAAE</sequence>
<dbReference type="PANTHER" id="PTHR13140">
    <property type="entry name" value="MYOSIN"/>
    <property type="match status" value="1"/>
</dbReference>
<name>A0A813H9V2_POLGL</name>
<comment type="similarity">
    <text evidence="6">Belongs to the TRAFAC class myosin-kinesin ATPase superfamily. Myosin family.</text>
</comment>